<dbReference type="InterPro" id="IPR045569">
    <property type="entry name" value="Metalloprtase-TldD/E_C"/>
</dbReference>
<dbReference type="PANTHER" id="PTHR43666">
    <property type="entry name" value="TLDD PROTEIN"/>
    <property type="match status" value="1"/>
</dbReference>
<dbReference type="EMBL" id="AP023368">
    <property type="protein sequence ID" value="BCJ97854.1"/>
    <property type="molecule type" value="Genomic_DNA"/>
</dbReference>
<sequence>MLDKIQKALLKNNIEHYLINEETTESVELFFIRKKLDIRREKNVHNYSLTVYRDFDKDGKKMRGSSAIGIYNGMTEEEINEAIKEAYYAASFVCNPFYELPKGVKEDFIPSSSKLSSLTLTESAMLMTEALFAEDTHEDVYLNSAEMFLEKSLIHILNSEGIDVSYDKYTAKGEFVAQCPAPQDVETYQSFHYTEPDTDALKDKVRYTLDTTKARAVATEAPKSGEYKVIISGSFVSTIFDYYLDRSSASLIYPGYSSFTKGSKVQGDEVNGDALTIELIANEPYSGEGIKLVNRPLITAGELNTIHGNSRFSYYLGTEATGIYSQLKVHGGNTSFEEMKSGKYLHVVNFSDFQMDSLSGHFGGEIRLAFLCDGESITPVTGGSINGSILETQGKLTLSKELQREKGYEGPFAIAFENVNVAGI</sequence>
<evidence type="ECO:0000259" key="1">
    <source>
        <dbReference type="Pfam" id="PF19289"/>
    </source>
</evidence>
<reference evidence="2 3" key="1">
    <citation type="submission" date="2020-08" db="EMBL/GenBank/DDBJ databases">
        <title>Draft genome sequencing of an Anaerocolumna strain isolated from anoxic soil subjected to BSD treatment.</title>
        <authorList>
            <person name="Uek A."/>
            <person name="Tonouchi A."/>
        </authorList>
    </citation>
    <scope>NUCLEOTIDE SEQUENCE [LARGE SCALE GENOMIC DNA]</scope>
    <source>
        <strain evidence="2 3">CTTW</strain>
    </source>
</reference>
<evidence type="ECO:0000313" key="2">
    <source>
        <dbReference type="EMBL" id="BCJ97854.1"/>
    </source>
</evidence>
<accession>A0A7I8DKI7</accession>
<dbReference type="SUPFAM" id="SSF111283">
    <property type="entry name" value="Putative modulator of DNA gyrase, PmbA/TldD"/>
    <property type="match status" value="1"/>
</dbReference>
<dbReference type="KEGG" id="acht:bsdcttw_08950"/>
<dbReference type="PANTHER" id="PTHR43666:SF1">
    <property type="entry name" value="CONSERVED PROTEIN"/>
    <property type="match status" value="1"/>
</dbReference>
<dbReference type="RefSeq" id="WP_185258236.1">
    <property type="nucleotide sequence ID" value="NZ_AP023368.1"/>
</dbReference>
<dbReference type="GO" id="GO:0006508">
    <property type="term" value="P:proteolysis"/>
    <property type="evidence" value="ECO:0007669"/>
    <property type="project" value="InterPro"/>
</dbReference>
<gene>
    <name evidence="2" type="ORF">bsdcttw_08950</name>
</gene>
<organism evidence="2 3">
    <name type="scientific">Anaerocolumna chitinilytica</name>
    <dbReference type="NCBI Taxonomy" id="1727145"/>
    <lineage>
        <taxon>Bacteria</taxon>
        <taxon>Bacillati</taxon>
        <taxon>Bacillota</taxon>
        <taxon>Clostridia</taxon>
        <taxon>Lachnospirales</taxon>
        <taxon>Lachnospiraceae</taxon>
        <taxon>Anaerocolumna</taxon>
    </lineage>
</organism>
<evidence type="ECO:0000313" key="3">
    <source>
        <dbReference type="Proteomes" id="UP000515703"/>
    </source>
</evidence>
<dbReference type="Pfam" id="PF19289">
    <property type="entry name" value="PmbA_TldD_3rd"/>
    <property type="match status" value="1"/>
</dbReference>
<protein>
    <recommendedName>
        <fullName evidence="1">Metalloprotease TldD/E C-terminal domain-containing protein</fullName>
    </recommendedName>
</protein>
<name>A0A7I8DKI7_9FIRM</name>
<proteinExistence type="predicted"/>
<dbReference type="GO" id="GO:0008237">
    <property type="term" value="F:metallopeptidase activity"/>
    <property type="evidence" value="ECO:0007669"/>
    <property type="project" value="InterPro"/>
</dbReference>
<reference evidence="2 3" key="2">
    <citation type="submission" date="2020-08" db="EMBL/GenBank/DDBJ databases">
        <authorList>
            <person name="Ueki A."/>
            <person name="Tonouchi A."/>
        </authorList>
    </citation>
    <scope>NUCLEOTIDE SEQUENCE [LARGE SCALE GENOMIC DNA]</scope>
    <source>
        <strain evidence="2 3">CTTW</strain>
    </source>
</reference>
<dbReference type="AlphaFoldDB" id="A0A7I8DKI7"/>
<feature type="domain" description="Metalloprotease TldD/E C-terminal" evidence="1">
    <location>
        <begin position="224"/>
        <end position="423"/>
    </location>
</feature>
<dbReference type="InterPro" id="IPR036059">
    <property type="entry name" value="TldD/PmbA_sf"/>
</dbReference>
<keyword evidence="3" id="KW-1185">Reference proteome</keyword>
<dbReference type="Proteomes" id="UP000515703">
    <property type="component" value="Chromosome"/>
</dbReference>